<dbReference type="PANTHER" id="PTHR43841">
    <property type="entry name" value="3-HYDROXYACYL-THIOESTER DEHYDRATASE HTDX-RELATED"/>
    <property type="match status" value="1"/>
</dbReference>
<dbReference type="Pfam" id="PF01575">
    <property type="entry name" value="MaoC_dehydratas"/>
    <property type="match status" value="1"/>
</dbReference>
<name>A0A6J6VRS0_9ZZZZ</name>
<evidence type="ECO:0000313" key="2">
    <source>
        <dbReference type="EMBL" id="CAB4773518.1"/>
    </source>
</evidence>
<organism evidence="2">
    <name type="scientific">freshwater metagenome</name>
    <dbReference type="NCBI Taxonomy" id="449393"/>
    <lineage>
        <taxon>unclassified sequences</taxon>
        <taxon>metagenomes</taxon>
        <taxon>ecological metagenomes</taxon>
    </lineage>
</organism>
<dbReference type="InterPro" id="IPR029069">
    <property type="entry name" value="HotDog_dom_sf"/>
</dbReference>
<dbReference type="InterPro" id="IPR002539">
    <property type="entry name" value="MaoC-like_dom"/>
</dbReference>
<dbReference type="AlphaFoldDB" id="A0A6J6VRS0"/>
<dbReference type="EMBL" id="CAFBOR010000131">
    <property type="protein sequence ID" value="CAB4991735.1"/>
    <property type="molecule type" value="Genomic_DNA"/>
</dbReference>
<protein>
    <submittedName>
        <fullName evidence="2">Unannotated protein</fullName>
    </submittedName>
</protein>
<evidence type="ECO:0000313" key="3">
    <source>
        <dbReference type="EMBL" id="CAB4795578.1"/>
    </source>
</evidence>
<dbReference type="SUPFAM" id="SSF54637">
    <property type="entry name" value="Thioesterase/thiol ester dehydrase-isomerase"/>
    <property type="match status" value="1"/>
</dbReference>
<sequence>MSTSDGVSFSDLAVGDSSAPLVIEGIGRTHFVRYAGASGDFNPMHHDDAMAQQYGNPSVFGHGMLTAGIAARSVKDWFGPTALRQLDVRFAKQVWPGETLTSTATVSSLSTDEVSGEGRAELTLSVVNADGEEKLSGTATVAVAQ</sequence>
<dbReference type="EMBL" id="CAEZZU010000039">
    <property type="protein sequence ID" value="CAB4773518.1"/>
    <property type="molecule type" value="Genomic_DNA"/>
</dbReference>
<dbReference type="Gene3D" id="3.10.129.10">
    <property type="entry name" value="Hotdog Thioesterase"/>
    <property type="match status" value="1"/>
</dbReference>
<dbReference type="EMBL" id="CAFAAH010000088">
    <property type="protein sequence ID" value="CAB4795578.1"/>
    <property type="molecule type" value="Genomic_DNA"/>
</dbReference>
<feature type="domain" description="MaoC-like" evidence="1">
    <location>
        <begin position="29"/>
        <end position="108"/>
    </location>
</feature>
<proteinExistence type="predicted"/>
<evidence type="ECO:0000259" key="1">
    <source>
        <dbReference type="Pfam" id="PF01575"/>
    </source>
</evidence>
<accession>A0A6J6VRS0</accession>
<dbReference type="PANTHER" id="PTHR43841:SF3">
    <property type="entry name" value="(3R)-HYDROXYACYL-ACP DEHYDRATASE SUBUNIT HADB"/>
    <property type="match status" value="1"/>
</dbReference>
<reference evidence="2" key="1">
    <citation type="submission" date="2020-05" db="EMBL/GenBank/DDBJ databases">
        <authorList>
            <person name="Chiriac C."/>
            <person name="Salcher M."/>
            <person name="Ghai R."/>
            <person name="Kavagutti S V."/>
        </authorList>
    </citation>
    <scope>NUCLEOTIDE SEQUENCE</scope>
</reference>
<gene>
    <name evidence="2" type="ORF">UFOPK2925_00409</name>
    <name evidence="3" type="ORF">UFOPK2996_00765</name>
    <name evidence="4" type="ORF">UFOPK3974_00962</name>
</gene>
<evidence type="ECO:0000313" key="4">
    <source>
        <dbReference type="EMBL" id="CAB4991735.1"/>
    </source>
</evidence>